<dbReference type="InterPro" id="IPR020845">
    <property type="entry name" value="AMP-binding_CS"/>
</dbReference>
<dbReference type="GeneID" id="66859455"/>
<dbReference type="InterPro" id="IPR025110">
    <property type="entry name" value="AMP-bd_C"/>
</dbReference>
<dbReference type="CDD" id="cd17631">
    <property type="entry name" value="FACL_FadD13-like"/>
    <property type="match status" value="1"/>
</dbReference>
<evidence type="ECO:0000259" key="2">
    <source>
        <dbReference type="Pfam" id="PF13193"/>
    </source>
</evidence>
<dbReference type="Gene3D" id="3.30.300.30">
    <property type="match status" value="1"/>
</dbReference>
<proteinExistence type="predicted"/>
<dbReference type="Gene3D" id="3.40.50.12780">
    <property type="entry name" value="N-terminal domain of ligase-like"/>
    <property type="match status" value="1"/>
</dbReference>
<feature type="domain" description="AMP-dependent synthetase/ligase" evidence="1">
    <location>
        <begin position="12"/>
        <end position="379"/>
    </location>
</feature>
<evidence type="ECO:0000259" key="1">
    <source>
        <dbReference type="Pfam" id="PF00501"/>
    </source>
</evidence>
<accession>A0ABY3YUN5</accession>
<dbReference type="PANTHER" id="PTHR43767">
    <property type="entry name" value="LONG-CHAIN-FATTY-ACID--COA LIGASE"/>
    <property type="match status" value="1"/>
</dbReference>
<evidence type="ECO:0000313" key="4">
    <source>
        <dbReference type="Proteomes" id="UP000829494"/>
    </source>
</evidence>
<dbReference type="EC" id="6.2.1.3" evidence="3"/>
<reference evidence="3 4" key="1">
    <citation type="submission" date="2022-03" db="EMBL/GenBank/DDBJ databases">
        <title>Complete genome of Streptomyces rimosus ssp. rimosus R7 (=ATCC 10970).</title>
        <authorList>
            <person name="Beganovic S."/>
            <person name="Ruckert C."/>
            <person name="Busche T."/>
            <person name="Kalinowski J."/>
            <person name="Wittmann C."/>
        </authorList>
    </citation>
    <scope>NUCLEOTIDE SEQUENCE [LARGE SCALE GENOMIC DNA]</scope>
    <source>
        <strain evidence="3 4">R7</strain>
    </source>
</reference>
<dbReference type="RefSeq" id="WP_003982472.1">
    <property type="nucleotide sequence ID" value="NZ_CP043497.1"/>
</dbReference>
<dbReference type="EMBL" id="CP094298">
    <property type="protein sequence ID" value="UNZ01469.1"/>
    <property type="molecule type" value="Genomic_DNA"/>
</dbReference>
<dbReference type="InterPro" id="IPR045851">
    <property type="entry name" value="AMP-bd_C_sf"/>
</dbReference>
<dbReference type="Pfam" id="PF00501">
    <property type="entry name" value="AMP-binding"/>
    <property type="match status" value="1"/>
</dbReference>
<dbReference type="SUPFAM" id="SSF56801">
    <property type="entry name" value="Acetyl-CoA synthetase-like"/>
    <property type="match status" value="1"/>
</dbReference>
<keyword evidence="4" id="KW-1185">Reference proteome</keyword>
<evidence type="ECO:0000313" key="3">
    <source>
        <dbReference type="EMBL" id="UNZ01469.1"/>
    </source>
</evidence>
<dbReference type="Proteomes" id="UP000829494">
    <property type="component" value="Chromosome"/>
</dbReference>
<organism evidence="3 4">
    <name type="scientific">Streptomyces rimosus subsp. rimosus</name>
    <dbReference type="NCBI Taxonomy" id="132474"/>
    <lineage>
        <taxon>Bacteria</taxon>
        <taxon>Bacillati</taxon>
        <taxon>Actinomycetota</taxon>
        <taxon>Actinomycetes</taxon>
        <taxon>Kitasatosporales</taxon>
        <taxon>Streptomycetaceae</taxon>
        <taxon>Streptomyces</taxon>
    </lineage>
</organism>
<dbReference type="PANTHER" id="PTHR43767:SF1">
    <property type="entry name" value="NONRIBOSOMAL PEPTIDE SYNTHASE PES1 (EUROFUNG)-RELATED"/>
    <property type="match status" value="1"/>
</dbReference>
<dbReference type="InterPro" id="IPR050237">
    <property type="entry name" value="ATP-dep_AMP-bd_enzyme"/>
</dbReference>
<feature type="domain" description="AMP-binding enzyme C-terminal" evidence="2">
    <location>
        <begin position="429"/>
        <end position="504"/>
    </location>
</feature>
<dbReference type="GO" id="GO:0004467">
    <property type="term" value="F:long-chain fatty acid-CoA ligase activity"/>
    <property type="evidence" value="ECO:0007669"/>
    <property type="project" value="UniProtKB-EC"/>
</dbReference>
<dbReference type="Pfam" id="PF13193">
    <property type="entry name" value="AMP-binding_C"/>
    <property type="match status" value="1"/>
</dbReference>
<dbReference type="InterPro" id="IPR042099">
    <property type="entry name" value="ANL_N_sf"/>
</dbReference>
<dbReference type="InterPro" id="IPR000873">
    <property type="entry name" value="AMP-dep_synth/lig_dom"/>
</dbReference>
<name>A0ABY3YUN5_STRRM</name>
<protein>
    <submittedName>
        <fullName evidence="3">Long-chain-fatty-acid--CoA ligase FadD13</fullName>
        <ecNumber evidence="3">6.2.1.3</ecNumber>
    </submittedName>
</protein>
<gene>
    <name evidence="3" type="ORF">SRIMR7_04885</name>
</gene>
<sequence length="517" mass="53869">MDDEGIGAWAARRARRTPHRTALVHDGAPVSYAGLYGHTLRIARTLREHGVRQGDRVGFLGPNRPAFLASLFAAGLMGAVFVPLNVRLAPPELAWQLADCGARVLLRSGKRAEGAGGAGVAVVDVDDAAVRDGEAPGARIGTAWGAEARDEPAATVAADDPCLILYTSGTTGRPKGAVLSHANLTWNAVNVLIDEDLTADEVALVAAPLYHAAALGMQALPVLLKGGTCVLMESFDAGAALDAVERHRVTSLFGVPTMFRRIAAHPRWPHADLSSLRTLVCGGAPVPEALTAAYEQRGLTLRQGYGLTEAAPGVLLTHHGHADAGPAHAGASRAGVPHFFTDVRVADPGPAGPAGADTAVPGRTGELLVRGPNVMTGYWNRPRQTEAALTDGWLRTGDVARVDAHGGLTVVDRLKEVIISGGENVYPAEVEHALLAHPDVADCAVIPVPDAEWGEVGRAVLVAAPGVTLDPEAVLASLTSRLAAYKIPRSAVIAPELPRTGTGKPVRRQIQARYGSA</sequence>
<dbReference type="PROSITE" id="PS00455">
    <property type="entry name" value="AMP_BINDING"/>
    <property type="match status" value="1"/>
</dbReference>
<keyword evidence="3" id="KW-0436">Ligase</keyword>